<dbReference type="OrthoDB" id="3251205at2759"/>
<evidence type="ECO:0000313" key="2">
    <source>
        <dbReference type="Proteomes" id="UP000076727"/>
    </source>
</evidence>
<keyword evidence="2" id="KW-1185">Reference proteome</keyword>
<dbReference type="PANTHER" id="PTHR33096">
    <property type="entry name" value="CXC2 DOMAIN-CONTAINING PROTEIN"/>
    <property type="match status" value="1"/>
</dbReference>
<dbReference type="STRING" id="1314783.A0A165MIL2"/>
<reference evidence="1 2" key="1">
    <citation type="journal article" date="2016" name="Mol. Biol. Evol.">
        <title>Comparative Genomics of Early-Diverging Mushroom-Forming Fungi Provides Insights into the Origins of Lignocellulose Decay Capabilities.</title>
        <authorList>
            <person name="Nagy L.G."/>
            <person name="Riley R."/>
            <person name="Tritt A."/>
            <person name="Adam C."/>
            <person name="Daum C."/>
            <person name="Floudas D."/>
            <person name="Sun H."/>
            <person name="Yadav J.S."/>
            <person name="Pangilinan J."/>
            <person name="Larsson K.H."/>
            <person name="Matsuura K."/>
            <person name="Barry K."/>
            <person name="Labutti K."/>
            <person name="Kuo R."/>
            <person name="Ohm R.A."/>
            <person name="Bhattacharya S.S."/>
            <person name="Shirouzu T."/>
            <person name="Yoshinaga Y."/>
            <person name="Martin F.M."/>
            <person name="Grigoriev I.V."/>
            <person name="Hibbett D.S."/>
        </authorList>
    </citation>
    <scope>NUCLEOTIDE SEQUENCE [LARGE SCALE GENOMIC DNA]</scope>
    <source>
        <strain evidence="1 2">L-15889</strain>
    </source>
</reference>
<gene>
    <name evidence="1" type="ORF">DAEQUDRAFT_676293</name>
</gene>
<organism evidence="1 2">
    <name type="scientific">Daedalea quercina L-15889</name>
    <dbReference type="NCBI Taxonomy" id="1314783"/>
    <lineage>
        <taxon>Eukaryota</taxon>
        <taxon>Fungi</taxon>
        <taxon>Dikarya</taxon>
        <taxon>Basidiomycota</taxon>
        <taxon>Agaricomycotina</taxon>
        <taxon>Agaricomycetes</taxon>
        <taxon>Polyporales</taxon>
        <taxon>Fomitopsis</taxon>
    </lineage>
</organism>
<name>A0A165MIL2_9APHY</name>
<dbReference type="AlphaFoldDB" id="A0A165MIL2"/>
<dbReference type="EMBL" id="KV429100">
    <property type="protein sequence ID" value="KZT65730.1"/>
    <property type="molecule type" value="Genomic_DNA"/>
</dbReference>
<sequence length="218" mass="24294">MSCIDGIISQVPYQPYLSTQFRITYDIYLDILYGVDNLVSSALSRDDPQWCMHNVCAPCLYSLEGEEQLTPALLAAMDGNQSLKFVDSAMKYPLAVVSKLIDVYSNDIKLGYDIACSFAKTVASSSLSDRARAAHFSGVVTTFHGYSHNWGCQLNWHPLYMDGVGKEDFEGCEHLFSESNALAAGTRLSTAFHRHQAIEEFFSYWGEQKHAESGECDV</sequence>
<protein>
    <submittedName>
        <fullName evidence="1">Uncharacterized protein</fullName>
    </submittedName>
</protein>
<dbReference type="PANTHER" id="PTHR33096:SF1">
    <property type="entry name" value="CXC1-LIKE CYSTEINE CLUSTER ASSOCIATED WITH KDZ TRANSPOSASES DOMAIN-CONTAINING PROTEIN"/>
    <property type="match status" value="1"/>
</dbReference>
<evidence type="ECO:0000313" key="1">
    <source>
        <dbReference type="EMBL" id="KZT65730.1"/>
    </source>
</evidence>
<accession>A0A165MIL2</accession>
<dbReference type="Pfam" id="PF18758">
    <property type="entry name" value="KDZ"/>
    <property type="match status" value="1"/>
</dbReference>
<proteinExistence type="predicted"/>
<dbReference type="Proteomes" id="UP000076727">
    <property type="component" value="Unassembled WGS sequence"/>
</dbReference>
<dbReference type="InterPro" id="IPR040521">
    <property type="entry name" value="KDZ"/>
</dbReference>